<keyword evidence="3" id="KW-1185">Reference proteome</keyword>
<feature type="compositionally biased region" description="Low complexity" evidence="1">
    <location>
        <begin position="180"/>
        <end position="197"/>
    </location>
</feature>
<protein>
    <submittedName>
        <fullName evidence="2">Uncharacterized protein</fullName>
    </submittedName>
</protein>
<comment type="caution">
    <text evidence="2">The sequence shown here is derived from an EMBL/GenBank/DDBJ whole genome shotgun (WGS) entry which is preliminary data.</text>
</comment>
<name>A0ABN3Q715_9ACTN</name>
<dbReference type="EMBL" id="BAAARJ010000011">
    <property type="protein sequence ID" value="GAA2618761.1"/>
    <property type="molecule type" value="Genomic_DNA"/>
</dbReference>
<evidence type="ECO:0000313" key="2">
    <source>
        <dbReference type="EMBL" id="GAA2618761.1"/>
    </source>
</evidence>
<reference evidence="2 3" key="1">
    <citation type="journal article" date="2019" name="Int. J. Syst. Evol. Microbiol.">
        <title>The Global Catalogue of Microorganisms (GCM) 10K type strain sequencing project: providing services to taxonomists for standard genome sequencing and annotation.</title>
        <authorList>
            <consortium name="The Broad Institute Genomics Platform"/>
            <consortium name="The Broad Institute Genome Sequencing Center for Infectious Disease"/>
            <person name="Wu L."/>
            <person name="Ma J."/>
        </authorList>
    </citation>
    <scope>NUCLEOTIDE SEQUENCE [LARGE SCALE GENOMIC DNA]</scope>
    <source>
        <strain evidence="2 3">JCM 16373</strain>
    </source>
</reference>
<evidence type="ECO:0000313" key="3">
    <source>
        <dbReference type="Proteomes" id="UP001501447"/>
    </source>
</evidence>
<accession>A0ABN3Q715</accession>
<gene>
    <name evidence="2" type="ORF">GCM10009863_35880</name>
</gene>
<sequence length="213" mass="22711">MFEKQGVVTVGVRMYEEGDATPRRQRAVTPDPPDRRRAAPEPQPRQPTVAERQDQELVALIEQWVAEEFTTPAPDRPILRTLAEIAARRLSERGEEQTNEALGRETEFLLQHRDRAQRSARQQAAAMGVGNGPARAHGAVAQPGPGLDGPLSGNPVPDAATMRPAAYPPRQGEPGPANETATGPANGAPATNGHGARPSPPGPGRGGSRSRTR</sequence>
<proteinExistence type="predicted"/>
<feature type="region of interest" description="Disordered" evidence="1">
    <location>
        <begin position="1"/>
        <end position="53"/>
    </location>
</feature>
<organism evidence="2 3">
    <name type="scientific">Streptomyces axinellae</name>
    <dbReference type="NCBI Taxonomy" id="552788"/>
    <lineage>
        <taxon>Bacteria</taxon>
        <taxon>Bacillati</taxon>
        <taxon>Actinomycetota</taxon>
        <taxon>Actinomycetes</taxon>
        <taxon>Kitasatosporales</taxon>
        <taxon>Streptomycetaceae</taxon>
        <taxon>Streptomyces</taxon>
    </lineage>
</organism>
<evidence type="ECO:0000256" key="1">
    <source>
        <dbReference type="SAM" id="MobiDB-lite"/>
    </source>
</evidence>
<dbReference type="Proteomes" id="UP001501447">
    <property type="component" value="Unassembled WGS sequence"/>
</dbReference>
<feature type="region of interest" description="Disordered" evidence="1">
    <location>
        <begin position="113"/>
        <end position="213"/>
    </location>
</feature>